<dbReference type="GO" id="GO:0019706">
    <property type="term" value="F:protein-cysteine S-palmitoyltransferase activity"/>
    <property type="evidence" value="ECO:0007669"/>
    <property type="project" value="UniProtKB-EC"/>
</dbReference>
<keyword evidence="5 10" id="KW-0472">Membrane</keyword>
<name>A0A0G4J0F4_PLABS</name>
<proteinExistence type="inferred from homology"/>
<keyword evidence="15" id="KW-1185">Reference proteome</keyword>
<accession>A0A0G4J0F4</accession>
<comment type="catalytic activity">
    <reaction evidence="9 10">
        <text>L-cysteinyl-[protein] + hexadecanoyl-CoA = S-hexadecanoyl-L-cysteinyl-[protein] + CoA</text>
        <dbReference type="Rhea" id="RHEA:36683"/>
        <dbReference type="Rhea" id="RHEA-COMP:10131"/>
        <dbReference type="Rhea" id="RHEA-COMP:11032"/>
        <dbReference type="ChEBI" id="CHEBI:29950"/>
        <dbReference type="ChEBI" id="CHEBI:57287"/>
        <dbReference type="ChEBI" id="CHEBI:57379"/>
        <dbReference type="ChEBI" id="CHEBI:74151"/>
        <dbReference type="EC" id="2.3.1.225"/>
    </reaction>
</comment>
<dbReference type="EMBL" id="CDSF01000106">
    <property type="protein sequence ID" value="CEP00997.1"/>
    <property type="molecule type" value="Genomic_DNA"/>
</dbReference>
<feature type="domain" description="Palmitoyltransferase DHHC" evidence="12">
    <location>
        <begin position="96"/>
        <end position="230"/>
    </location>
</feature>
<dbReference type="PANTHER" id="PTHR22883">
    <property type="entry name" value="ZINC FINGER DHHC DOMAIN CONTAINING PROTEIN"/>
    <property type="match status" value="1"/>
</dbReference>
<dbReference type="EC" id="2.3.1.225" evidence="10"/>
<keyword evidence="4 10" id="KW-1133">Transmembrane helix</keyword>
<comment type="similarity">
    <text evidence="10">Belongs to the DHHC palmitoyltransferase family.</text>
</comment>
<evidence type="ECO:0000256" key="3">
    <source>
        <dbReference type="ARBA" id="ARBA00022692"/>
    </source>
</evidence>
<evidence type="ECO:0000259" key="12">
    <source>
        <dbReference type="Pfam" id="PF01529"/>
    </source>
</evidence>
<evidence type="ECO:0000256" key="9">
    <source>
        <dbReference type="ARBA" id="ARBA00048048"/>
    </source>
</evidence>
<feature type="transmembrane region" description="Helical" evidence="10">
    <location>
        <begin position="142"/>
        <end position="169"/>
    </location>
</feature>
<reference evidence="14 16" key="2">
    <citation type="submission" date="2018-03" db="EMBL/GenBank/DDBJ databases">
        <authorList>
            <person name="Fogelqvist J."/>
        </authorList>
    </citation>
    <scope>NUCLEOTIDE SEQUENCE [LARGE SCALE GENOMIC DNA]</scope>
</reference>
<dbReference type="InterPro" id="IPR001594">
    <property type="entry name" value="Palmitoyltrfase_DHHC"/>
</dbReference>
<dbReference type="STRING" id="37360.A0A0G4J0F4"/>
<evidence type="ECO:0000256" key="5">
    <source>
        <dbReference type="ARBA" id="ARBA00023136"/>
    </source>
</evidence>
<protein>
    <recommendedName>
        <fullName evidence="10">Palmitoyltransferase</fullName>
        <ecNumber evidence="10">2.3.1.225</ecNumber>
    </recommendedName>
</protein>
<dbReference type="PANTHER" id="PTHR22883:SF43">
    <property type="entry name" value="PALMITOYLTRANSFERASE APP"/>
    <property type="match status" value="1"/>
</dbReference>
<evidence type="ECO:0000256" key="7">
    <source>
        <dbReference type="ARBA" id="ARBA00023288"/>
    </source>
</evidence>
<keyword evidence="6" id="KW-0564">Palmitate</keyword>
<geneLocation type="mitochondrion" evidence="14"/>
<organism evidence="13 15">
    <name type="scientific">Plasmodiophora brassicae</name>
    <name type="common">Clubroot disease agent</name>
    <dbReference type="NCBI Taxonomy" id="37360"/>
    <lineage>
        <taxon>Eukaryota</taxon>
        <taxon>Sar</taxon>
        <taxon>Rhizaria</taxon>
        <taxon>Endomyxa</taxon>
        <taxon>Phytomyxea</taxon>
        <taxon>Plasmodiophorida</taxon>
        <taxon>Plasmodiophoridae</taxon>
        <taxon>Plasmodiophora</taxon>
    </lineage>
</organism>
<evidence type="ECO:0000256" key="1">
    <source>
        <dbReference type="ARBA" id="ARBA00004127"/>
    </source>
</evidence>
<comment type="domain">
    <text evidence="10">The DHHC domain is required for palmitoyltransferase activity.</text>
</comment>
<gene>
    <name evidence="13" type="ORF">PBRA_008309</name>
    <name evidence="14" type="ORF">PLBR_LOCUS2505</name>
</gene>
<keyword evidence="8 10" id="KW-0012">Acyltransferase</keyword>
<keyword evidence="3 10" id="KW-0812">Transmembrane</keyword>
<dbReference type="GO" id="GO:0006612">
    <property type="term" value="P:protein targeting to membrane"/>
    <property type="evidence" value="ECO:0007669"/>
    <property type="project" value="TreeGrafter"/>
</dbReference>
<evidence type="ECO:0000256" key="11">
    <source>
        <dbReference type="SAM" id="MobiDB-lite"/>
    </source>
</evidence>
<dbReference type="InterPro" id="IPR039859">
    <property type="entry name" value="PFA4/ZDH16/20/ERF2-like"/>
</dbReference>
<dbReference type="GO" id="GO:0005783">
    <property type="term" value="C:endoplasmic reticulum"/>
    <property type="evidence" value="ECO:0007669"/>
    <property type="project" value="TreeGrafter"/>
</dbReference>
<feature type="transmembrane region" description="Helical" evidence="10">
    <location>
        <begin position="44"/>
        <end position="63"/>
    </location>
</feature>
<dbReference type="Pfam" id="PF01529">
    <property type="entry name" value="DHHC"/>
    <property type="match status" value="1"/>
</dbReference>
<evidence type="ECO:0000256" key="6">
    <source>
        <dbReference type="ARBA" id="ARBA00023139"/>
    </source>
</evidence>
<dbReference type="Proteomes" id="UP000290189">
    <property type="component" value="Unassembled WGS sequence"/>
</dbReference>
<dbReference type="PROSITE" id="PS50216">
    <property type="entry name" value="DHHC"/>
    <property type="match status" value="1"/>
</dbReference>
<dbReference type="AlphaFoldDB" id="A0A0G4J0F4"/>
<feature type="region of interest" description="Disordered" evidence="11">
    <location>
        <begin position="261"/>
        <end position="286"/>
    </location>
</feature>
<evidence type="ECO:0000313" key="13">
    <source>
        <dbReference type="EMBL" id="CEP00997.1"/>
    </source>
</evidence>
<evidence type="ECO:0000256" key="10">
    <source>
        <dbReference type="RuleBase" id="RU079119"/>
    </source>
</evidence>
<sequence>MFAWYRPYNCNGAITAAVVAVASSLVAAFPVHNVLLGTGHTAPVVVFGVLLLVASVSLFGTILSDPGIIPRRPPLRPGECKPNRVQDVLVAGQLTRLRWCETCCIFRPPRSAHCWIVDACIENYDHYCPFLGNAIGKGNYRFYLAFIASTSLLTLFSIAVCVVDMALVVQRGRPRSPADSAPTWTIIFTDAPVTLALTVFLFLAMCFVVGLTVFHTYLIALGMSTNERLRDAFPDGNPYSKGVLRNLTSICCAWPRRGRRRHRRMVPSETAAVASANGSRQSADDNGDSLVLEVRHTIHGQV</sequence>
<evidence type="ECO:0000313" key="16">
    <source>
        <dbReference type="Proteomes" id="UP000290189"/>
    </source>
</evidence>
<keyword evidence="7" id="KW-0449">Lipoprotein</keyword>
<keyword evidence="2 10" id="KW-0808">Transferase</keyword>
<comment type="subcellular location">
    <subcellularLocation>
        <location evidence="1">Endomembrane system</location>
        <topology evidence="1">Multi-pass membrane protein</topology>
    </subcellularLocation>
</comment>
<evidence type="ECO:0000256" key="4">
    <source>
        <dbReference type="ARBA" id="ARBA00022989"/>
    </source>
</evidence>
<evidence type="ECO:0000256" key="8">
    <source>
        <dbReference type="ARBA" id="ARBA00023315"/>
    </source>
</evidence>
<feature type="transmembrane region" description="Helical" evidence="10">
    <location>
        <begin position="195"/>
        <end position="220"/>
    </location>
</feature>
<dbReference type="GO" id="GO:0005794">
    <property type="term" value="C:Golgi apparatus"/>
    <property type="evidence" value="ECO:0007669"/>
    <property type="project" value="TreeGrafter"/>
</dbReference>
<evidence type="ECO:0000313" key="14">
    <source>
        <dbReference type="EMBL" id="SPQ95290.1"/>
    </source>
</evidence>
<evidence type="ECO:0000313" key="15">
    <source>
        <dbReference type="Proteomes" id="UP000039324"/>
    </source>
</evidence>
<dbReference type="EMBL" id="OVEO01000004">
    <property type="protein sequence ID" value="SPQ95290.1"/>
    <property type="molecule type" value="Genomic_DNA"/>
</dbReference>
<reference evidence="13 15" key="1">
    <citation type="submission" date="2015-02" db="EMBL/GenBank/DDBJ databases">
        <authorList>
            <person name="Chooi Y.-H."/>
        </authorList>
    </citation>
    <scope>NUCLEOTIDE SEQUENCE [LARGE SCALE GENOMIC DNA]</scope>
    <source>
        <strain evidence="13">E3</strain>
    </source>
</reference>
<dbReference type="OMA" id="WINILRH"/>
<keyword evidence="14" id="KW-0496">Mitochondrion</keyword>
<evidence type="ECO:0000256" key="2">
    <source>
        <dbReference type="ARBA" id="ARBA00022679"/>
    </source>
</evidence>
<dbReference type="Proteomes" id="UP000039324">
    <property type="component" value="Unassembled WGS sequence"/>
</dbReference>
<dbReference type="OrthoDB" id="4096362at2759"/>